<sequence length="87" mass="10353">MDVNKNESKGQNYKKKNSDIIFYTPKSNLAIDSLQKTIAFNNLFKYVNKNIKKDEIKNDEIKNYEINNDEIKNYEINNDDMKLIMIK</sequence>
<dbReference type="EMBL" id="KE123609">
    <property type="protein sequence ID" value="EUR72862.1"/>
    <property type="molecule type" value="Genomic_DNA"/>
</dbReference>
<gene>
    <name evidence="1" type="ORF">PFBG_02066</name>
</gene>
<reference evidence="2" key="1">
    <citation type="submission" date="2007-11" db="EMBL/GenBank/DDBJ databases">
        <authorList>
            <consortium name="The Broad Institute Genome Sequencing Platform"/>
            <person name="Volkman S.K."/>
            <person name="Daily J.P."/>
            <person name="Sarr O."/>
            <person name="Ndiaye D."/>
            <person name="Ndir O."/>
            <person name="Mboup S."/>
            <person name="Lukens A."/>
            <person name="Stange-Thomann N."/>
            <person name="Mauceli E."/>
            <person name="Gnerre S."/>
            <person name="Jaffe D."/>
            <person name="Zainoun J."/>
            <person name="Wiegand R.C."/>
            <person name="Birren B."/>
            <person name="Galagan J."/>
            <person name="Lander E."/>
            <person name="Wirth D.F."/>
        </authorList>
    </citation>
    <scope>NUCLEOTIDE SEQUENCE [LARGE SCALE GENOMIC DNA]</scope>
    <source>
        <strain evidence="2">7G8</strain>
    </source>
</reference>
<evidence type="ECO:0000313" key="2">
    <source>
        <dbReference type="Proteomes" id="UP000030688"/>
    </source>
</evidence>
<dbReference type="Proteomes" id="UP000030688">
    <property type="component" value="Unassembled WGS sequence"/>
</dbReference>
<proteinExistence type="predicted"/>
<organism evidence="1 2">
    <name type="scientific">Plasmodium falciparum (isolate 7G8)</name>
    <dbReference type="NCBI Taxonomy" id="57266"/>
    <lineage>
        <taxon>Eukaryota</taxon>
        <taxon>Sar</taxon>
        <taxon>Alveolata</taxon>
        <taxon>Apicomplexa</taxon>
        <taxon>Aconoidasida</taxon>
        <taxon>Haemosporida</taxon>
        <taxon>Plasmodiidae</taxon>
        <taxon>Plasmodium</taxon>
        <taxon>Plasmodium (Laverania)</taxon>
    </lineage>
</organism>
<dbReference type="AlphaFoldDB" id="W7F2Z1"/>
<reference evidence="1 2" key="2">
    <citation type="submission" date="2013-02" db="EMBL/GenBank/DDBJ databases">
        <title>The Genome Sequence of Plasmodium falciparum 7G8.</title>
        <authorList>
            <consortium name="The Broad Institute Genome Sequencing Platform"/>
            <consortium name="The Broad Institute Genome Sequencing Center for Infectious Disease"/>
            <person name="Neafsey D."/>
            <person name="Cheeseman I."/>
            <person name="Volkman S."/>
            <person name="Adams J."/>
            <person name="Walker B."/>
            <person name="Young S.K."/>
            <person name="Zeng Q."/>
            <person name="Gargeya S."/>
            <person name="Fitzgerald M."/>
            <person name="Haas B."/>
            <person name="Abouelleil A."/>
            <person name="Alvarado L."/>
            <person name="Arachchi H.M."/>
            <person name="Berlin A.M."/>
            <person name="Chapman S.B."/>
            <person name="Dewar J."/>
            <person name="Goldberg J."/>
            <person name="Griggs A."/>
            <person name="Gujja S."/>
            <person name="Hansen M."/>
            <person name="Howarth C."/>
            <person name="Imamovic A."/>
            <person name="Larimer J."/>
            <person name="McCowan C."/>
            <person name="Murphy C."/>
            <person name="Neiman D."/>
            <person name="Pearson M."/>
            <person name="Priest M."/>
            <person name="Roberts A."/>
            <person name="Saif S."/>
            <person name="Shea T."/>
            <person name="Sisk P."/>
            <person name="Sykes S."/>
            <person name="Wortman J."/>
            <person name="Nusbaum C."/>
            <person name="Birren B."/>
        </authorList>
    </citation>
    <scope>NUCLEOTIDE SEQUENCE [LARGE SCALE GENOMIC DNA]</scope>
    <source>
        <strain evidence="1 2">7G8</strain>
    </source>
</reference>
<accession>W7F2Z1</accession>
<name>W7F2Z1_PLAF8</name>
<evidence type="ECO:0000313" key="1">
    <source>
        <dbReference type="EMBL" id="EUR72862.1"/>
    </source>
</evidence>
<protein>
    <submittedName>
        <fullName evidence="1">Uncharacterized protein</fullName>
    </submittedName>
</protein>